<comment type="caution">
    <text evidence="1">The sequence shown here is derived from an EMBL/GenBank/DDBJ whole genome shotgun (WGS) entry which is preliminary data.</text>
</comment>
<reference evidence="1" key="1">
    <citation type="submission" date="2021-06" db="EMBL/GenBank/DDBJ databases">
        <authorList>
            <person name="Kallberg Y."/>
            <person name="Tangrot J."/>
            <person name="Rosling A."/>
        </authorList>
    </citation>
    <scope>NUCLEOTIDE SEQUENCE</scope>
    <source>
        <strain evidence="1">MA461A</strain>
    </source>
</reference>
<evidence type="ECO:0000313" key="2">
    <source>
        <dbReference type="Proteomes" id="UP000789920"/>
    </source>
</evidence>
<protein>
    <submittedName>
        <fullName evidence="1">26309_t:CDS:1</fullName>
    </submittedName>
</protein>
<gene>
    <name evidence="1" type="ORF">RPERSI_LOCUS15370</name>
</gene>
<organism evidence="1 2">
    <name type="scientific">Racocetra persica</name>
    <dbReference type="NCBI Taxonomy" id="160502"/>
    <lineage>
        <taxon>Eukaryota</taxon>
        <taxon>Fungi</taxon>
        <taxon>Fungi incertae sedis</taxon>
        <taxon>Mucoromycota</taxon>
        <taxon>Glomeromycotina</taxon>
        <taxon>Glomeromycetes</taxon>
        <taxon>Diversisporales</taxon>
        <taxon>Gigasporaceae</taxon>
        <taxon>Racocetra</taxon>
    </lineage>
</organism>
<proteinExistence type="predicted"/>
<name>A0ACA9QRT8_9GLOM</name>
<evidence type="ECO:0000313" key="1">
    <source>
        <dbReference type="EMBL" id="CAG8762294.1"/>
    </source>
</evidence>
<accession>A0ACA9QRT8</accession>
<dbReference type="EMBL" id="CAJVQC010036849">
    <property type="protein sequence ID" value="CAG8762294.1"/>
    <property type="molecule type" value="Genomic_DNA"/>
</dbReference>
<sequence length="195" mass="22385">MDNEIKETEITPCIPAQAYLDHNYPKNGTYISKQGLESSLDLSDFTNLEELSNQLTTLDLSNLEQLESLYCSDNCLTQMPYIPNPEQLVSLTISNNNFPSQDLSIFSQFRNLEWLEIGKDEREMIKQGIYNRFTFAGSLKSLKNLTKLKGLNISNTDINSGVEYLPDSLERIYYNTNDRSTCKLGEYKGQIDKYF</sequence>
<dbReference type="Proteomes" id="UP000789920">
    <property type="component" value="Unassembled WGS sequence"/>
</dbReference>
<keyword evidence="2" id="KW-1185">Reference proteome</keyword>